<dbReference type="EMBL" id="CGCX01001614">
    <property type="protein sequence ID" value="CFR98363.1"/>
    <property type="molecule type" value="Genomic_DNA"/>
</dbReference>
<dbReference type="AlphaFoldDB" id="A0A654U4E7"/>
<feature type="region of interest" description="Disordered" evidence="1">
    <location>
        <begin position="143"/>
        <end position="167"/>
    </location>
</feature>
<evidence type="ECO:0000256" key="1">
    <source>
        <dbReference type="SAM" id="MobiDB-lite"/>
    </source>
</evidence>
<feature type="compositionally biased region" description="Polar residues" evidence="1">
    <location>
        <begin position="158"/>
        <end position="167"/>
    </location>
</feature>
<accession>A0A654U4E7</accession>
<proteinExistence type="predicted"/>
<evidence type="ECO:0000313" key="3">
    <source>
        <dbReference type="Proteomes" id="UP000046680"/>
    </source>
</evidence>
<organism evidence="2 3">
    <name type="scientific">Mycobacterium tuberculosis</name>
    <dbReference type="NCBI Taxonomy" id="1773"/>
    <lineage>
        <taxon>Bacteria</taxon>
        <taxon>Bacillati</taxon>
        <taxon>Actinomycetota</taxon>
        <taxon>Actinomycetes</taxon>
        <taxon>Mycobacteriales</taxon>
        <taxon>Mycobacteriaceae</taxon>
        <taxon>Mycobacterium</taxon>
        <taxon>Mycobacterium tuberculosis complex</taxon>
    </lineage>
</organism>
<evidence type="ECO:0000313" key="2">
    <source>
        <dbReference type="EMBL" id="CFR98363.1"/>
    </source>
</evidence>
<reference evidence="2 3" key="1">
    <citation type="submission" date="2015-03" db="EMBL/GenBank/DDBJ databases">
        <authorList>
            <consortium name="Pathogen Informatics"/>
        </authorList>
    </citation>
    <scope>NUCLEOTIDE SEQUENCE [LARGE SCALE GENOMIC DNA]</scope>
    <source>
        <strain evidence="2 3">C09601061</strain>
    </source>
</reference>
<sequence length="167" mass="17298">MPLKTAQHGKYGADEVIGRLAVPIRPRHQVRRDLGIGVAGKLDTGSLQLPAQDGEVLDDAVVDDGDLAGSVAVRVRVAVGGTTVGGPAGVAQAGSTGQRRGRHFRHGFLEVGQPARTPAHGECATVDQRDARRVVAAVLHPAQRVHDDDVGGAPPDVTDNSAHSRPG</sequence>
<protein>
    <submittedName>
        <fullName evidence="2">Uncharacterized protein</fullName>
    </submittedName>
</protein>
<dbReference type="Proteomes" id="UP000046680">
    <property type="component" value="Unassembled WGS sequence"/>
</dbReference>
<gene>
    <name evidence="2" type="ORF">ERS007657_03381</name>
</gene>
<name>A0A654U4E7_MYCTX</name>